<dbReference type="InterPro" id="IPR004161">
    <property type="entry name" value="EFTu-like_2"/>
</dbReference>
<dbReference type="CDD" id="cd16263">
    <property type="entry name" value="BipA_III"/>
    <property type="match status" value="1"/>
</dbReference>
<organism evidence="6 7">
    <name type="scientific">Selenomonas ruminantium</name>
    <dbReference type="NCBI Taxonomy" id="971"/>
    <lineage>
        <taxon>Bacteria</taxon>
        <taxon>Bacillati</taxon>
        <taxon>Bacillota</taxon>
        <taxon>Negativicutes</taxon>
        <taxon>Selenomonadales</taxon>
        <taxon>Selenomonadaceae</taxon>
        <taxon>Selenomonas</taxon>
    </lineage>
</organism>
<dbReference type="GO" id="GO:1990904">
    <property type="term" value="C:ribonucleoprotein complex"/>
    <property type="evidence" value="ECO:0007669"/>
    <property type="project" value="TreeGrafter"/>
</dbReference>
<comment type="subunit">
    <text evidence="4">Monomer.</text>
</comment>
<dbReference type="SUPFAM" id="SSF54980">
    <property type="entry name" value="EF-G C-terminal domain-like"/>
    <property type="match status" value="2"/>
</dbReference>
<dbReference type="GO" id="GO:0000049">
    <property type="term" value="F:tRNA binding"/>
    <property type="evidence" value="ECO:0007669"/>
    <property type="project" value="UniProtKB-KW"/>
</dbReference>
<dbReference type="NCBIfam" id="TIGR00231">
    <property type="entry name" value="small_GTP"/>
    <property type="match status" value="1"/>
</dbReference>
<feature type="binding site" evidence="4">
    <location>
        <begin position="153"/>
        <end position="156"/>
    </location>
    <ligand>
        <name>GTP</name>
        <dbReference type="ChEBI" id="CHEBI:37565"/>
    </ligand>
</feature>
<dbReference type="InterPro" id="IPR006298">
    <property type="entry name" value="BipA"/>
</dbReference>
<dbReference type="GO" id="GO:0000027">
    <property type="term" value="P:ribosomal large subunit assembly"/>
    <property type="evidence" value="ECO:0007669"/>
    <property type="project" value="UniProtKB-UniRule"/>
</dbReference>
<feature type="domain" description="Tr-type G" evidence="5">
    <location>
        <begin position="28"/>
        <end position="223"/>
    </location>
</feature>
<dbReference type="InterPro" id="IPR005225">
    <property type="entry name" value="Small_GTP-bd"/>
</dbReference>
<dbReference type="InterPro" id="IPR048876">
    <property type="entry name" value="BipA_C"/>
</dbReference>
<keyword evidence="4" id="KW-0690">Ribosome biogenesis</keyword>
<evidence type="ECO:0000259" key="5">
    <source>
        <dbReference type="PROSITE" id="PS51722"/>
    </source>
</evidence>
<dbReference type="InterPro" id="IPR000640">
    <property type="entry name" value="EFG_V-like"/>
</dbReference>
<comment type="function">
    <text evidence="4">A 50S ribosomal subunit assembly protein with GTPase activity, required for 50S subunit assembly at low temperatures, may also play a role in translation. Binds GTP and analogs. Binds the 70S ribosome between the 30S and 50S subunits, in a similar position as ribosome-bound EF-G; it contacts a number of ribosomal proteins, both rRNAs and the A-site tRNA.</text>
</comment>
<dbReference type="Proteomes" id="UP000183639">
    <property type="component" value="Unassembled WGS sequence"/>
</dbReference>
<dbReference type="GO" id="GO:0019843">
    <property type="term" value="F:rRNA binding"/>
    <property type="evidence" value="ECO:0007669"/>
    <property type="project" value="UniProtKB-KW"/>
</dbReference>
<dbReference type="CDD" id="cd01891">
    <property type="entry name" value="TypA_BipA"/>
    <property type="match status" value="1"/>
</dbReference>
<keyword evidence="4" id="KW-0378">Hydrolase</keyword>
<dbReference type="PANTHER" id="PTHR42908:SF8">
    <property type="entry name" value="TR-TYPE G DOMAIN-CONTAINING PROTEIN"/>
    <property type="match status" value="1"/>
</dbReference>
<dbReference type="Pfam" id="PF21018">
    <property type="entry name" value="BipA_C"/>
    <property type="match status" value="1"/>
</dbReference>
<keyword evidence="4" id="KW-0963">Cytoplasm</keyword>
<dbReference type="SMART" id="SM00838">
    <property type="entry name" value="EFG_C"/>
    <property type="match status" value="1"/>
</dbReference>
<dbReference type="FunFam" id="2.40.30.10:FF:000016">
    <property type="entry name" value="GTP-binding protein TypA"/>
    <property type="match status" value="1"/>
</dbReference>
<dbReference type="PROSITE" id="PS00301">
    <property type="entry name" value="G_TR_1"/>
    <property type="match status" value="1"/>
</dbReference>
<comment type="catalytic activity">
    <reaction evidence="3 4">
        <text>GTP + H2O = GDP + phosphate + H(+)</text>
        <dbReference type="Rhea" id="RHEA:19669"/>
        <dbReference type="ChEBI" id="CHEBI:15377"/>
        <dbReference type="ChEBI" id="CHEBI:15378"/>
        <dbReference type="ChEBI" id="CHEBI:37565"/>
        <dbReference type="ChEBI" id="CHEBI:43474"/>
        <dbReference type="ChEBI" id="CHEBI:58189"/>
    </reaction>
</comment>
<comment type="similarity">
    <text evidence="4">Belongs to the TRAFAC class translation factor GTPase superfamily. Classic translation factor GTPase family. BipA subfamily.</text>
</comment>
<keyword evidence="2 4" id="KW-0342">GTP-binding</keyword>
<dbReference type="GO" id="GO:0009409">
    <property type="term" value="P:response to cold"/>
    <property type="evidence" value="ECO:0007669"/>
    <property type="project" value="UniProtKB-ARBA"/>
</dbReference>
<evidence type="ECO:0000256" key="2">
    <source>
        <dbReference type="ARBA" id="ARBA00023134"/>
    </source>
</evidence>
<keyword evidence="1 4" id="KW-0547">Nucleotide-binding</keyword>
<dbReference type="InterPro" id="IPR009000">
    <property type="entry name" value="Transl_B-barrel_sf"/>
</dbReference>
<dbReference type="Gene3D" id="2.40.30.10">
    <property type="entry name" value="Translation factors"/>
    <property type="match status" value="1"/>
</dbReference>
<evidence type="ECO:0000256" key="1">
    <source>
        <dbReference type="ARBA" id="ARBA00022741"/>
    </source>
</evidence>
<dbReference type="FunFam" id="3.30.70.240:FF:000002">
    <property type="entry name" value="GTP-binding protein TypA"/>
    <property type="match status" value="1"/>
</dbReference>
<dbReference type="Gene3D" id="3.40.50.300">
    <property type="entry name" value="P-loop containing nucleotide triphosphate hydrolases"/>
    <property type="match status" value="1"/>
</dbReference>
<name>A0A1I3DDG6_SELRU</name>
<dbReference type="Gene3D" id="3.30.70.870">
    <property type="entry name" value="Elongation Factor G (Translational Gtpase), domain 3"/>
    <property type="match status" value="1"/>
</dbReference>
<dbReference type="FunFam" id="2.40.50.250:FF:000001">
    <property type="entry name" value="GTP-binding protein TypA"/>
    <property type="match status" value="1"/>
</dbReference>
<dbReference type="Gene3D" id="3.30.70.240">
    <property type="match status" value="1"/>
</dbReference>
<gene>
    <name evidence="4" type="primary">bipA</name>
    <name evidence="6" type="ORF">SAMN04487861_10616</name>
</gene>
<dbReference type="InterPro" id="IPR047042">
    <property type="entry name" value="BipA_II"/>
</dbReference>
<accession>A0A1I3DDG6</accession>
<dbReference type="SUPFAM" id="SSF50447">
    <property type="entry name" value="Translation proteins"/>
    <property type="match status" value="1"/>
</dbReference>
<dbReference type="GO" id="GO:0043022">
    <property type="term" value="F:ribosome binding"/>
    <property type="evidence" value="ECO:0007669"/>
    <property type="project" value="UniProtKB-UniRule"/>
</dbReference>
<dbReference type="NCBIfam" id="TIGR01394">
    <property type="entry name" value="TypA_BipA"/>
    <property type="match status" value="1"/>
</dbReference>
<dbReference type="Gene3D" id="2.40.50.250">
    <property type="entry name" value="bipa protein"/>
    <property type="match status" value="1"/>
</dbReference>
<dbReference type="CDD" id="cd03691">
    <property type="entry name" value="BipA_TypA_II"/>
    <property type="match status" value="1"/>
</dbReference>
<keyword evidence="4" id="KW-0694">RNA-binding</keyword>
<dbReference type="PANTHER" id="PTHR42908">
    <property type="entry name" value="TRANSLATION ELONGATION FACTOR-RELATED"/>
    <property type="match status" value="1"/>
</dbReference>
<dbReference type="InterPro" id="IPR035647">
    <property type="entry name" value="EFG_III/V"/>
</dbReference>
<evidence type="ECO:0000313" key="6">
    <source>
        <dbReference type="EMBL" id="SFH84511.1"/>
    </source>
</evidence>
<keyword evidence="4" id="KW-0699">rRNA-binding</keyword>
<keyword evidence="4" id="KW-0820">tRNA-binding</keyword>
<dbReference type="PRINTS" id="PR00315">
    <property type="entry name" value="ELONGATNFCT"/>
</dbReference>
<dbReference type="FunFam" id="3.30.70.870:FF:000003">
    <property type="entry name" value="GTP-binding protein TypA"/>
    <property type="match status" value="1"/>
</dbReference>
<dbReference type="PROSITE" id="PS51722">
    <property type="entry name" value="G_TR_2"/>
    <property type="match status" value="1"/>
</dbReference>
<reference evidence="6 7" key="1">
    <citation type="submission" date="2016-10" db="EMBL/GenBank/DDBJ databases">
        <authorList>
            <person name="de Groot N.N."/>
        </authorList>
    </citation>
    <scope>NUCLEOTIDE SEQUENCE [LARGE SCALE GENOMIC DNA]</scope>
    <source>
        <strain evidence="6 7">Z108</strain>
    </source>
</reference>
<evidence type="ECO:0000313" key="7">
    <source>
        <dbReference type="Proteomes" id="UP000183639"/>
    </source>
</evidence>
<dbReference type="EMBL" id="FOQK01000006">
    <property type="protein sequence ID" value="SFH84511.1"/>
    <property type="molecule type" value="Genomic_DNA"/>
</dbReference>
<dbReference type="GO" id="GO:0005829">
    <property type="term" value="C:cytosol"/>
    <property type="evidence" value="ECO:0007669"/>
    <property type="project" value="TreeGrafter"/>
</dbReference>
<sequence length="629" mass="69804">MQESMDTNAYPFLFIGGRLHRMSMMTNDKLRNIAIIAHVDHGKTTLVDAMLKQSHVFRSNEQVAERVMDSGDIERERGITILSKNTAIMYNDIKINIVDTPGHADFGGEVERVLNMVDGVVLLVDAFEGPMPQTKYVLRKALEQGLKPIVVINKIDKPNQRVDDVYDEVLELFMELDADDDQLDFPVIYATARDGVAKYKMEDDNADLKPLMETIVKEIPAPKGDPEAPLQMMVTTLESDSFVGRVAIGRIIRGTAKTNQNVVLINGDQTVKAKIGKVFVYQGLKRVETESASMGDIVALTGLGDVSIGYTVADAENPEALPTINIDEPTLSMTFGVNTSPFAGREGEFVTSRHLRDRLFKEIETNVAMKVEETDSADVFKVSGRGELHLSILIETMRREGYELQVGKPEVVYKTINGQLCEPIENLTVEVPQEFMGAVMEGLGTRKAELVNMTETAGYMRLEFTIPARGLIGFRSELLTSTKGNGIMNHVFHGYAPYKGDIPGRTRGSLVAFEQGETTGYGIFTLQDRGTMFVGPGEAVYEGMIVGENSRENDIDINPCKKKNVSNMRTSSSDEAIRITPPRILSLEQAIEYINSDELVEVTPEHVRLRKSILDRTIRGRNAKNARKG</sequence>
<dbReference type="InterPro" id="IPR027417">
    <property type="entry name" value="P-loop_NTPase"/>
</dbReference>
<dbReference type="Pfam" id="PF03144">
    <property type="entry name" value="GTP_EFTU_D2"/>
    <property type="match status" value="1"/>
</dbReference>
<dbReference type="Pfam" id="PF00009">
    <property type="entry name" value="GTP_EFTU"/>
    <property type="match status" value="1"/>
</dbReference>
<dbReference type="GO" id="GO:0005525">
    <property type="term" value="F:GTP binding"/>
    <property type="evidence" value="ECO:0007669"/>
    <property type="project" value="UniProtKB-UniRule"/>
</dbReference>
<dbReference type="HAMAP" id="MF_00849">
    <property type="entry name" value="BipA"/>
    <property type="match status" value="1"/>
</dbReference>
<dbReference type="GO" id="GO:0010467">
    <property type="term" value="P:gene expression"/>
    <property type="evidence" value="ECO:0007669"/>
    <property type="project" value="UniProtKB-ARBA"/>
</dbReference>
<dbReference type="InterPro" id="IPR000795">
    <property type="entry name" value="T_Tr_GTP-bd_dom"/>
</dbReference>
<evidence type="ECO:0000256" key="3">
    <source>
        <dbReference type="ARBA" id="ARBA00048548"/>
    </source>
</evidence>
<comment type="subcellular location">
    <subcellularLocation>
        <location evidence="4">Cytoplasm</location>
    </subcellularLocation>
    <text evidence="4">Binds to ribosomes.</text>
</comment>
<dbReference type="InterPro" id="IPR031157">
    <property type="entry name" value="G_TR_CS"/>
</dbReference>
<protein>
    <recommendedName>
        <fullName evidence="4">Large ribosomal subunit assembly factor BipA</fullName>
        <ecNumber evidence="4">3.6.5.-</ecNumber>
    </recommendedName>
    <alternativeName>
        <fullName evidence="4">GTP-binding protein BipA</fullName>
    </alternativeName>
</protein>
<dbReference type="InterPro" id="IPR042116">
    <property type="entry name" value="TypA/BipA_C"/>
</dbReference>
<dbReference type="InterPro" id="IPR047041">
    <property type="entry name" value="BipA_GTP-bd_dom"/>
</dbReference>
<dbReference type="InterPro" id="IPR047043">
    <property type="entry name" value="BipA_III"/>
</dbReference>
<dbReference type="SUPFAM" id="SSF52540">
    <property type="entry name" value="P-loop containing nucleoside triphosphate hydrolases"/>
    <property type="match status" value="1"/>
</dbReference>
<feature type="binding site" evidence="4">
    <location>
        <begin position="40"/>
        <end position="45"/>
    </location>
    <ligand>
        <name>GTP</name>
        <dbReference type="ChEBI" id="CHEBI:37565"/>
    </ligand>
</feature>
<dbReference type="FunFam" id="3.40.50.300:FF:000055">
    <property type="entry name" value="GTP-binding protein TypA"/>
    <property type="match status" value="1"/>
</dbReference>
<dbReference type="Pfam" id="PF00679">
    <property type="entry name" value="EFG_C"/>
    <property type="match status" value="1"/>
</dbReference>
<evidence type="ECO:0000256" key="4">
    <source>
        <dbReference type="HAMAP-Rule" id="MF_00849"/>
    </source>
</evidence>
<dbReference type="GO" id="GO:0003924">
    <property type="term" value="F:GTPase activity"/>
    <property type="evidence" value="ECO:0007669"/>
    <property type="project" value="UniProtKB-UniRule"/>
</dbReference>
<dbReference type="InterPro" id="IPR035651">
    <property type="entry name" value="BipA_V"/>
</dbReference>
<dbReference type="AlphaFoldDB" id="A0A1I3DDG6"/>
<proteinExistence type="inferred from homology"/>
<dbReference type="CDD" id="cd03710">
    <property type="entry name" value="BipA_TypA_C"/>
    <property type="match status" value="1"/>
</dbReference>
<dbReference type="EC" id="3.6.5.-" evidence="4"/>